<keyword evidence="2" id="KW-1185">Reference proteome</keyword>
<dbReference type="Proteomes" id="UP001152747">
    <property type="component" value="Unassembled WGS sequence"/>
</dbReference>
<dbReference type="EMBL" id="CANHGI010000005">
    <property type="protein sequence ID" value="CAI5450770.1"/>
    <property type="molecule type" value="Genomic_DNA"/>
</dbReference>
<gene>
    <name evidence="1" type="ORF">CAMP_LOCUS13407</name>
</gene>
<dbReference type="AlphaFoldDB" id="A0A9P1IRM4"/>
<name>A0A9P1IRM4_9PELO</name>
<protein>
    <submittedName>
        <fullName evidence="1">Uncharacterized protein</fullName>
    </submittedName>
</protein>
<comment type="caution">
    <text evidence="1">The sequence shown here is derived from an EMBL/GenBank/DDBJ whole genome shotgun (WGS) entry which is preliminary data.</text>
</comment>
<evidence type="ECO:0000313" key="1">
    <source>
        <dbReference type="EMBL" id="CAI5450770.1"/>
    </source>
</evidence>
<reference evidence="1" key="1">
    <citation type="submission" date="2022-11" db="EMBL/GenBank/DDBJ databases">
        <authorList>
            <person name="Kikuchi T."/>
        </authorList>
    </citation>
    <scope>NUCLEOTIDE SEQUENCE</scope>
    <source>
        <strain evidence="1">PS1010</strain>
    </source>
</reference>
<organism evidence="1 2">
    <name type="scientific">Caenorhabditis angaria</name>
    <dbReference type="NCBI Taxonomy" id="860376"/>
    <lineage>
        <taxon>Eukaryota</taxon>
        <taxon>Metazoa</taxon>
        <taxon>Ecdysozoa</taxon>
        <taxon>Nematoda</taxon>
        <taxon>Chromadorea</taxon>
        <taxon>Rhabditida</taxon>
        <taxon>Rhabditina</taxon>
        <taxon>Rhabditomorpha</taxon>
        <taxon>Rhabditoidea</taxon>
        <taxon>Rhabditidae</taxon>
        <taxon>Peloderinae</taxon>
        <taxon>Caenorhabditis</taxon>
    </lineage>
</organism>
<sequence length="68" mass="7953">MKTSNSSGTWKWSLNHLFSCDLSCGFGNVSVFGNEQKSEFWRVREQEENEGKCEIFGQFFMGKLKEKY</sequence>
<evidence type="ECO:0000313" key="2">
    <source>
        <dbReference type="Proteomes" id="UP001152747"/>
    </source>
</evidence>
<accession>A0A9P1IRM4</accession>
<proteinExistence type="predicted"/>